<feature type="signal peptide" evidence="1">
    <location>
        <begin position="1"/>
        <end position="22"/>
    </location>
</feature>
<sequence>MTTARLLLATELLLVLYQITAPLKCYSCSFSFNELYDLDHRDAWCANESLVLFDTDETAKSCAPWEKYCVVRDVNRYGLRVAPSEAGQRFLMTAVNTINKAFTSVSRGCGERCSELCESVGYGHDQVNCDDCCEEDLCNANFSVQYYQEMMSRQYTSWFTPLPGE</sequence>
<keyword evidence="1" id="KW-0732">Signal</keyword>
<dbReference type="OrthoDB" id="5782406at2759"/>
<name>A0A2G9U5I6_TELCI</name>
<dbReference type="CDD" id="cd00117">
    <property type="entry name" value="TFP"/>
    <property type="match status" value="1"/>
</dbReference>
<evidence type="ECO:0000256" key="1">
    <source>
        <dbReference type="SAM" id="SignalP"/>
    </source>
</evidence>
<evidence type="ECO:0000313" key="2">
    <source>
        <dbReference type="EMBL" id="PIO65424.1"/>
    </source>
</evidence>
<keyword evidence="3" id="KW-1185">Reference proteome</keyword>
<organism evidence="2 3">
    <name type="scientific">Teladorsagia circumcincta</name>
    <name type="common">Brown stomach worm</name>
    <name type="synonym">Ostertagia circumcincta</name>
    <dbReference type="NCBI Taxonomy" id="45464"/>
    <lineage>
        <taxon>Eukaryota</taxon>
        <taxon>Metazoa</taxon>
        <taxon>Ecdysozoa</taxon>
        <taxon>Nematoda</taxon>
        <taxon>Chromadorea</taxon>
        <taxon>Rhabditida</taxon>
        <taxon>Rhabditina</taxon>
        <taxon>Rhabditomorpha</taxon>
        <taxon>Strongyloidea</taxon>
        <taxon>Trichostrongylidae</taxon>
        <taxon>Teladorsagia</taxon>
    </lineage>
</organism>
<dbReference type="Proteomes" id="UP000230423">
    <property type="component" value="Unassembled WGS sequence"/>
</dbReference>
<proteinExistence type="predicted"/>
<dbReference type="AlphaFoldDB" id="A0A2G9U5I6"/>
<dbReference type="EMBL" id="KZ349027">
    <property type="protein sequence ID" value="PIO65424.1"/>
    <property type="molecule type" value="Genomic_DNA"/>
</dbReference>
<evidence type="ECO:0000313" key="3">
    <source>
        <dbReference type="Proteomes" id="UP000230423"/>
    </source>
</evidence>
<feature type="non-terminal residue" evidence="2">
    <location>
        <position position="165"/>
    </location>
</feature>
<reference evidence="2 3" key="1">
    <citation type="submission" date="2015-09" db="EMBL/GenBank/DDBJ databases">
        <title>Draft genome of the parasitic nematode Teladorsagia circumcincta isolate WARC Sus (inbred).</title>
        <authorList>
            <person name="Mitreva M."/>
        </authorList>
    </citation>
    <scope>NUCLEOTIDE SEQUENCE [LARGE SCALE GENOMIC DNA]</scope>
    <source>
        <strain evidence="2 3">S</strain>
    </source>
</reference>
<gene>
    <name evidence="2" type="ORF">TELCIR_12909</name>
</gene>
<feature type="chain" id="PRO_5013641362" evidence="1">
    <location>
        <begin position="23"/>
        <end position="165"/>
    </location>
</feature>
<protein>
    <submittedName>
        <fullName evidence="2">Uncharacterized protein</fullName>
    </submittedName>
</protein>
<accession>A0A2G9U5I6</accession>